<keyword evidence="1" id="KW-0862">Zinc</keyword>
<evidence type="ECO:0000256" key="1">
    <source>
        <dbReference type="PROSITE-ProRule" id="PRU00042"/>
    </source>
</evidence>
<organism evidence="4 5">
    <name type="scientific">Frankliniella fusca</name>
    <dbReference type="NCBI Taxonomy" id="407009"/>
    <lineage>
        <taxon>Eukaryota</taxon>
        <taxon>Metazoa</taxon>
        <taxon>Ecdysozoa</taxon>
        <taxon>Arthropoda</taxon>
        <taxon>Hexapoda</taxon>
        <taxon>Insecta</taxon>
        <taxon>Pterygota</taxon>
        <taxon>Neoptera</taxon>
        <taxon>Paraneoptera</taxon>
        <taxon>Thysanoptera</taxon>
        <taxon>Terebrantia</taxon>
        <taxon>Thripoidea</taxon>
        <taxon>Thripidae</taxon>
        <taxon>Frankliniella</taxon>
    </lineage>
</organism>
<keyword evidence="5" id="KW-1185">Reference proteome</keyword>
<reference evidence="4" key="1">
    <citation type="submission" date="2021-07" db="EMBL/GenBank/DDBJ databases">
        <authorList>
            <person name="Catto M.A."/>
            <person name="Jacobson A."/>
            <person name="Kennedy G."/>
            <person name="Labadie P."/>
            <person name="Hunt B.G."/>
            <person name="Srinivasan R."/>
        </authorList>
    </citation>
    <scope>NUCLEOTIDE SEQUENCE</scope>
    <source>
        <strain evidence="4">PL_HMW_Pooled</strain>
        <tissue evidence="4">Head</tissue>
    </source>
</reference>
<dbReference type="AlphaFoldDB" id="A0AAE1GUV8"/>
<dbReference type="Proteomes" id="UP001219518">
    <property type="component" value="Unassembled WGS sequence"/>
</dbReference>
<feature type="region of interest" description="Disordered" evidence="2">
    <location>
        <begin position="446"/>
        <end position="531"/>
    </location>
</feature>
<dbReference type="PROSITE" id="PS00028">
    <property type="entry name" value="ZINC_FINGER_C2H2_1"/>
    <property type="match status" value="1"/>
</dbReference>
<feature type="compositionally biased region" description="Polar residues" evidence="2">
    <location>
        <begin position="474"/>
        <end position="489"/>
    </location>
</feature>
<dbReference type="PROSITE" id="PS50157">
    <property type="entry name" value="ZINC_FINGER_C2H2_2"/>
    <property type="match status" value="1"/>
</dbReference>
<evidence type="ECO:0000256" key="2">
    <source>
        <dbReference type="SAM" id="MobiDB-lite"/>
    </source>
</evidence>
<feature type="compositionally biased region" description="Low complexity" evidence="2">
    <location>
        <begin position="490"/>
        <end position="501"/>
    </location>
</feature>
<reference evidence="4" key="2">
    <citation type="journal article" date="2023" name="BMC Genomics">
        <title>Pest status, molecular evolution, and epigenetic factors derived from the genome assembly of Frankliniella fusca, a thysanopteran phytovirus vector.</title>
        <authorList>
            <person name="Catto M.A."/>
            <person name="Labadie P.E."/>
            <person name="Jacobson A.L."/>
            <person name="Kennedy G.G."/>
            <person name="Srinivasan R."/>
            <person name="Hunt B.G."/>
        </authorList>
    </citation>
    <scope>NUCLEOTIDE SEQUENCE</scope>
    <source>
        <strain evidence="4">PL_HMW_Pooled</strain>
    </source>
</reference>
<comment type="caution">
    <text evidence="4">The sequence shown here is derived from an EMBL/GenBank/DDBJ whole genome shotgun (WGS) entry which is preliminary data.</text>
</comment>
<feature type="domain" description="C2H2-type" evidence="3">
    <location>
        <begin position="98"/>
        <end position="120"/>
    </location>
</feature>
<dbReference type="InterPro" id="IPR013087">
    <property type="entry name" value="Znf_C2H2_type"/>
</dbReference>
<gene>
    <name evidence="4" type="ORF">KUF71_019799</name>
</gene>
<evidence type="ECO:0000259" key="3">
    <source>
        <dbReference type="PROSITE" id="PS50157"/>
    </source>
</evidence>
<keyword evidence="1" id="KW-0479">Metal-binding</keyword>
<accession>A0AAE1GUV8</accession>
<evidence type="ECO:0000313" key="4">
    <source>
        <dbReference type="EMBL" id="KAK3909790.1"/>
    </source>
</evidence>
<name>A0AAE1GUV8_9NEOP</name>
<dbReference type="EMBL" id="JAHWGI010000122">
    <property type="protein sequence ID" value="KAK3909790.1"/>
    <property type="molecule type" value="Genomic_DNA"/>
</dbReference>
<protein>
    <submittedName>
        <fullName evidence="4">GTP 3',8-cyclase 2</fullName>
    </submittedName>
</protein>
<dbReference type="GO" id="GO:0008270">
    <property type="term" value="F:zinc ion binding"/>
    <property type="evidence" value="ECO:0007669"/>
    <property type="project" value="UniProtKB-KW"/>
</dbReference>
<proteinExistence type="predicted"/>
<feature type="compositionally biased region" description="Basic and acidic residues" evidence="2">
    <location>
        <begin position="450"/>
        <end position="461"/>
    </location>
</feature>
<keyword evidence="1" id="KW-0863">Zinc-finger</keyword>
<sequence>MENLWGGSRLFVAATGSAAPQCRRLCCSRKYLFGLFQLVCGTSIEMSSNDIFEDVRPSLAAAPSPTSLGSTPMDFSGVDGEHVPGFSDAPQEPITAGFLCSECKKILKTKSGYTRHMTSHKINGYNFRKPMEDEIRIRLALPDMFQVVLSDISNKEPAVGEWGLKKKNICELIVGAGSNAASFLESVSAPLLEIVLTKNKIMPSAQYEDMLTKVNHLLHQESCEKILLCMPQEQRNVSKVVLERLVWRIISNLSLKMQEVIFHKMKKTHQAIHASFSMSDSDIIAYKEHVGKILRTLYRFGQKCENSVWSLRCQCLREKFVVREGGECEVGVVTSAEFINASLWQEGSISLSDPCSNLFLGLEKVVQYVQNNNLPCTAEIIYENLTTPENLIVLNDLRHLSQGILSEELALNFLHELIKSVVTLSSRWDAKRKRDIASIKQKTMNVATRSDLKRNPKKRVEPPSASAPTCSTSQQKESLSNLKNQASGSKTCAKKTAPTKANVPQTPSPNPLPAATTVQRKSSRVKKSVKQ</sequence>
<feature type="compositionally biased region" description="Low complexity" evidence="2">
    <location>
        <begin position="462"/>
        <end position="473"/>
    </location>
</feature>
<evidence type="ECO:0000313" key="5">
    <source>
        <dbReference type="Proteomes" id="UP001219518"/>
    </source>
</evidence>
<feature type="compositionally biased region" description="Basic residues" evidence="2">
    <location>
        <begin position="521"/>
        <end position="531"/>
    </location>
</feature>